<dbReference type="OrthoDB" id="10670510at2759"/>
<gene>
    <name evidence="2" type="ORF">CBER1_04762</name>
</gene>
<dbReference type="Proteomes" id="UP000237631">
    <property type="component" value="Unassembled WGS sequence"/>
</dbReference>
<evidence type="ECO:0000313" key="2">
    <source>
        <dbReference type="EMBL" id="PPJ57594.1"/>
    </source>
</evidence>
<sequence length="185" mass="21272">MDKLAKQSGPVRRVFLKYLKEAVQTDTVHKAIGCWTNLGKSYAEHVSFLGILPKRQEDAATAQQQEPVIFKPNVRLTDPEDHILGPTTAKQTRIILKPDVRLTDPEDHINQEIAKQTRIQSQATRFNKDLIDHEAILEQRRIKNIIAAKSEEKSRKKAVKKAVKKSMRERNVEKKTCRKRSGRRS</sequence>
<evidence type="ECO:0000313" key="3">
    <source>
        <dbReference type="Proteomes" id="UP000237631"/>
    </source>
</evidence>
<feature type="compositionally biased region" description="Basic and acidic residues" evidence="1">
    <location>
        <begin position="166"/>
        <end position="175"/>
    </location>
</feature>
<name>A0A2S6CCY5_9PEZI</name>
<feature type="compositionally biased region" description="Basic residues" evidence="1">
    <location>
        <begin position="155"/>
        <end position="165"/>
    </location>
</feature>
<reference evidence="3" key="1">
    <citation type="journal article" date="2017" name="bioRxiv">
        <title>Conservation of a gene cluster reveals novel cercosporin biosynthetic mechanisms and extends production to the genus Colletotrichum.</title>
        <authorList>
            <person name="de Jonge R."/>
            <person name="Ebert M.K."/>
            <person name="Huitt-Roehl C.R."/>
            <person name="Pal P."/>
            <person name="Suttle J.C."/>
            <person name="Spanner R.E."/>
            <person name="Neubauer J.D."/>
            <person name="Jurick W.M.II."/>
            <person name="Stott K.A."/>
            <person name="Secor G.A."/>
            <person name="Thomma B.P.H.J."/>
            <person name="Van de Peer Y."/>
            <person name="Townsend C.A."/>
            <person name="Bolton M.D."/>
        </authorList>
    </citation>
    <scope>NUCLEOTIDE SEQUENCE [LARGE SCALE GENOMIC DNA]</scope>
    <source>
        <strain evidence="3">CBS538.71</strain>
    </source>
</reference>
<proteinExistence type="predicted"/>
<protein>
    <submittedName>
        <fullName evidence="2">Uncharacterized protein</fullName>
    </submittedName>
</protein>
<dbReference type="EMBL" id="PNEN01000489">
    <property type="protein sequence ID" value="PPJ57594.1"/>
    <property type="molecule type" value="Genomic_DNA"/>
</dbReference>
<comment type="caution">
    <text evidence="2">The sequence shown here is derived from an EMBL/GenBank/DDBJ whole genome shotgun (WGS) entry which is preliminary data.</text>
</comment>
<keyword evidence="3" id="KW-1185">Reference proteome</keyword>
<dbReference type="AlphaFoldDB" id="A0A2S6CCY5"/>
<accession>A0A2S6CCY5</accession>
<feature type="compositionally biased region" description="Basic residues" evidence="1">
    <location>
        <begin position="176"/>
        <end position="185"/>
    </location>
</feature>
<evidence type="ECO:0000256" key="1">
    <source>
        <dbReference type="SAM" id="MobiDB-lite"/>
    </source>
</evidence>
<organism evidence="2 3">
    <name type="scientific">Cercospora berteroae</name>
    <dbReference type="NCBI Taxonomy" id="357750"/>
    <lineage>
        <taxon>Eukaryota</taxon>
        <taxon>Fungi</taxon>
        <taxon>Dikarya</taxon>
        <taxon>Ascomycota</taxon>
        <taxon>Pezizomycotina</taxon>
        <taxon>Dothideomycetes</taxon>
        <taxon>Dothideomycetidae</taxon>
        <taxon>Mycosphaerellales</taxon>
        <taxon>Mycosphaerellaceae</taxon>
        <taxon>Cercospora</taxon>
    </lineage>
</organism>
<feature type="region of interest" description="Disordered" evidence="1">
    <location>
        <begin position="150"/>
        <end position="185"/>
    </location>
</feature>